<accession>U2P2V5</accession>
<dbReference type="EMBL" id="AWEY01000038">
    <property type="protein sequence ID" value="ERK38491.1"/>
    <property type="molecule type" value="Genomic_DNA"/>
</dbReference>
<proteinExistence type="predicted"/>
<dbReference type="AlphaFoldDB" id="U2P2V5"/>
<dbReference type="Proteomes" id="UP000016648">
    <property type="component" value="Unassembled WGS sequence"/>
</dbReference>
<keyword evidence="2" id="KW-1185">Reference proteome</keyword>
<organism evidence="1 2">
    <name type="scientific">Segatella baroniae F0067</name>
    <dbReference type="NCBI Taxonomy" id="1115809"/>
    <lineage>
        <taxon>Bacteria</taxon>
        <taxon>Pseudomonadati</taxon>
        <taxon>Bacteroidota</taxon>
        <taxon>Bacteroidia</taxon>
        <taxon>Bacteroidales</taxon>
        <taxon>Prevotellaceae</taxon>
        <taxon>Segatella</taxon>
    </lineage>
</organism>
<dbReference type="PATRIC" id="fig|1115809.3.peg.2273"/>
<comment type="caution">
    <text evidence="1">The sequence shown here is derived from an EMBL/GenBank/DDBJ whole genome shotgun (WGS) entry which is preliminary data.</text>
</comment>
<name>U2P2V5_9BACT</name>
<evidence type="ECO:0000313" key="2">
    <source>
        <dbReference type="Proteomes" id="UP000016648"/>
    </source>
</evidence>
<sequence>MNRNFSLSISENKKIELTPTQIRAIESIGEWEFLIITDEELVDTLRHGFFGDSELVRIYYGTLRLGFDLKDAAPGWLKVDHDTIKATLPPIRLLDKDFIDEAKTRPFHESGTWDERARGRLYDKAYRAMLKRCMTPANIRSAEENAGRQFDRLLTAMGFTFVQVRFHDESKERR</sequence>
<dbReference type="InterPro" id="IPR025324">
    <property type="entry name" value="DUF4230"/>
</dbReference>
<evidence type="ECO:0000313" key="1">
    <source>
        <dbReference type="EMBL" id="ERK38491.1"/>
    </source>
</evidence>
<protein>
    <submittedName>
        <fullName evidence="1">PF14014 family protein</fullName>
    </submittedName>
</protein>
<gene>
    <name evidence="1" type="ORF">HMPREF9135_1501</name>
</gene>
<reference evidence="1 2" key="1">
    <citation type="submission" date="2013-08" db="EMBL/GenBank/DDBJ databases">
        <authorList>
            <person name="Durkin A.S."/>
            <person name="Haft D.R."/>
            <person name="McCorrison J."/>
            <person name="Torralba M."/>
            <person name="Gillis M."/>
            <person name="Haft D.H."/>
            <person name="Methe B."/>
            <person name="Sutton G."/>
            <person name="Nelson K.E."/>
        </authorList>
    </citation>
    <scope>NUCLEOTIDE SEQUENCE [LARGE SCALE GENOMIC DNA]</scope>
    <source>
        <strain evidence="1 2">F0067</strain>
    </source>
</reference>
<dbReference type="Pfam" id="PF14014">
    <property type="entry name" value="DUF4230"/>
    <property type="match status" value="1"/>
</dbReference>